<proteinExistence type="predicted"/>
<dbReference type="AlphaFoldDB" id="A0A975GSD6"/>
<dbReference type="Pfam" id="PF13478">
    <property type="entry name" value="XdhC_C"/>
    <property type="match status" value="1"/>
</dbReference>
<dbReference type="PANTHER" id="PTHR30388">
    <property type="entry name" value="ALDEHYDE OXIDOREDUCTASE MOLYBDENUM COFACTOR ASSEMBLY PROTEIN"/>
    <property type="match status" value="1"/>
</dbReference>
<dbReference type="NCBIfam" id="NF045664">
    <property type="entry name" value="XdhC_rel_AOR"/>
    <property type="match status" value="1"/>
</dbReference>
<evidence type="ECO:0000259" key="2">
    <source>
        <dbReference type="Pfam" id="PF13478"/>
    </source>
</evidence>
<evidence type="ECO:0000259" key="1">
    <source>
        <dbReference type="Pfam" id="PF02625"/>
    </source>
</evidence>
<reference evidence="3" key="1">
    <citation type="journal article" date="2021" name="Microb. Physiol.">
        <title>Proteogenomic Insights into the Physiology of Marine, Sulfate-Reducing, Filamentous Desulfonema limicola and Desulfonema magnum.</title>
        <authorList>
            <person name="Schnaars V."/>
            <person name="Wohlbrand L."/>
            <person name="Scheve S."/>
            <person name="Hinrichs C."/>
            <person name="Reinhardt R."/>
            <person name="Rabus R."/>
        </authorList>
    </citation>
    <scope>NUCLEOTIDE SEQUENCE</scope>
    <source>
        <strain evidence="3">4be13</strain>
    </source>
</reference>
<organism evidence="3 4">
    <name type="scientific">Desulfonema magnum</name>
    <dbReference type="NCBI Taxonomy" id="45655"/>
    <lineage>
        <taxon>Bacteria</taxon>
        <taxon>Pseudomonadati</taxon>
        <taxon>Thermodesulfobacteriota</taxon>
        <taxon>Desulfobacteria</taxon>
        <taxon>Desulfobacterales</taxon>
        <taxon>Desulfococcaceae</taxon>
        <taxon>Desulfonema</taxon>
    </lineage>
</organism>
<dbReference type="InterPro" id="IPR027051">
    <property type="entry name" value="XdhC_Rossmann_dom"/>
</dbReference>
<dbReference type="EMBL" id="CP061800">
    <property type="protein sequence ID" value="QTA91950.1"/>
    <property type="molecule type" value="Genomic_DNA"/>
</dbReference>
<gene>
    <name evidence="3" type="ORF">dnm_080230</name>
</gene>
<dbReference type="RefSeq" id="WP_207679516.1">
    <property type="nucleotide sequence ID" value="NZ_CP061800.1"/>
</dbReference>
<dbReference type="Pfam" id="PF02625">
    <property type="entry name" value="XdhC_CoxI"/>
    <property type="match status" value="1"/>
</dbReference>
<accession>A0A975GSD6</accession>
<dbReference type="InterPro" id="IPR052698">
    <property type="entry name" value="MoCofactor_Util/Proc"/>
</dbReference>
<evidence type="ECO:0000313" key="3">
    <source>
        <dbReference type="EMBL" id="QTA91950.1"/>
    </source>
</evidence>
<keyword evidence="4" id="KW-1185">Reference proteome</keyword>
<dbReference type="Proteomes" id="UP000663722">
    <property type="component" value="Chromosome"/>
</dbReference>
<feature type="domain" description="XdhC Rossmann" evidence="2">
    <location>
        <begin position="198"/>
        <end position="341"/>
    </location>
</feature>
<dbReference type="PANTHER" id="PTHR30388:SF6">
    <property type="entry name" value="XANTHINE DEHYDROGENASE SUBUNIT A-RELATED"/>
    <property type="match status" value="1"/>
</dbReference>
<dbReference type="InterPro" id="IPR003777">
    <property type="entry name" value="XdhC_CoxI"/>
</dbReference>
<evidence type="ECO:0000313" key="4">
    <source>
        <dbReference type="Proteomes" id="UP000663722"/>
    </source>
</evidence>
<dbReference type="KEGG" id="dmm:dnm_080230"/>
<dbReference type="Gene3D" id="3.40.50.720">
    <property type="entry name" value="NAD(P)-binding Rossmann-like Domain"/>
    <property type="match status" value="1"/>
</dbReference>
<protein>
    <submittedName>
        <fullName evidence="3">XdhC domains-containing protein</fullName>
    </submittedName>
</protein>
<name>A0A975GSD6_9BACT</name>
<sequence>MSRLEQSIYQMIENGESVVLATILSRVGSTPRTAGTKMLIRSDGKIIGTIGGGLVEAQVMKTAPEIFKSANAQVRIFDLTASENAESVDMICGGRLEILLELIEPNPVNLEIFGNLLTFLQKRQKTLIVSALKTERGELKKVERCLLSDHGITHGDLSLSPSLSETLVKETEKERAPVTVTLENQKFVVEPYFTSGTVFLFGAGHVSQKVGFFSKMVDFRTVVLDDREEFANQDRFKDADEIIVLDSFEQALKELTIDKDSYVVIVTRGHNHDKTVLAQSLRTNAGYIGMIGSRQKRDTIYKALLSEGFTSEDLKRVHSPIGLSIGAETPHEIAISIISELIAARAGVET</sequence>
<feature type="domain" description="XdhC- CoxI" evidence="1">
    <location>
        <begin position="12"/>
        <end position="74"/>
    </location>
</feature>